<keyword evidence="2" id="KW-1185">Reference proteome</keyword>
<name>A0AAV4PLX2_CAEEX</name>
<comment type="caution">
    <text evidence="1">The sequence shown here is derived from an EMBL/GenBank/DDBJ whole genome shotgun (WGS) entry which is preliminary data.</text>
</comment>
<reference evidence="1 2" key="1">
    <citation type="submission" date="2021-06" db="EMBL/GenBank/DDBJ databases">
        <title>Caerostris extrusa draft genome.</title>
        <authorList>
            <person name="Kono N."/>
            <person name="Arakawa K."/>
        </authorList>
    </citation>
    <scope>NUCLEOTIDE SEQUENCE [LARGE SCALE GENOMIC DNA]</scope>
</reference>
<evidence type="ECO:0000313" key="2">
    <source>
        <dbReference type="Proteomes" id="UP001054945"/>
    </source>
</evidence>
<dbReference type="AlphaFoldDB" id="A0AAV4PLX2"/>
<accession>A0AAV4PLX2</accession>
<dbReference type="Proteomes" id="UP001054945">
    <property type="component" value="Unassembled WGS sequence"/>
</dbReference>
<proteinExistence type="predicted"/>
<sequence>MRSLNLAGFRDYLGIQMCIGCGRIQSASRRLIQGDSTVELTSSPSFAYSTSNKLEAVKNLFFHRFQSHQEMSPTVFTRNLFPVLYYPTGSFSRWLQHGSRKYLKSGILELGNQKIALFKPCRISRLFGGFRYVLDKGRSSLPPGD</sequence>
<protein>
    <submittedName>
        <fullName evidence="1">Uncharacterized protein</fullName>
    </submittedName>
</protein>
<organism evidence="1 2">
    <name type="scientific">Caerostris extrusa</name>
    <name type="common">Bark spider</name>
    <name type="synonym">Caerostris bankana</name>
    <dbReference type="NCBI Taxonomy" id="172846"/>
    <lineage>
        <taxon>Eukaryota</taxon>
        <taxon>Metazoa</taxon>
        <taxon>Ecdysozoa</taxon>
        <taxon>Arthropoda</taxon>
        <taxon>Chelicerata</taxon>
        <taxon>Arachnida</taxon>
        <taxon>Araneae</taxon>
        <taxon>Araneomorphae</taxon>
        <taxon>Entelegynae</taxon>
        <taxon>Araneoidea</taxon>
        <taxon>Araneidae</taxon>
        <taxon>Caerostris</taxon>
    </lineage>
</organism>
<gene>
    <name evidence="1" type="ORF">CEXT_758271</name>
</gene>
<dbReference type="EMBL" id="BPLR01004857">
    <property type="protein sequence ID" value="GIX98086.1"/>
    <property type="molecule type" value="Genomic_DNA"/>
</dbReference>
<evidence type="ECO:0000313" key="1">
    <source>
        <dbReference type="EMBL" id="GIX98086.1"/>
    </source>
</evidence>